<protein>
    <submittedName>
        <fullName evidence="13">Ctrb1_2 protein</fullName>
    </submittedName>
</protein>
<dbReference type="FunFam" id="2.40.10.10:FF:000146">
    <property type="entry name" value="Serine protease 53"/>
    <property type="match status" value="1"/>
</dbReference>
<dbReference type="PANTHER" id="PTHR24276">
    <property type="entry name" value="POLYSERASE-RELATED"/>
    <property type="match status" value="1"/>
</dbReference>
<dbReference type="AlphaFoldDB" id="A0A0C9Q5T0"/>
<dbReference type="PANTHER" id="PTHR24276:SF96">
    <property type="entry name" value="PEPTIDASE S1 DOMAIN-CONTAINING PROTEIN"/>
    <property type="match status" value="1"/>
</dbReference>
<keyword evidence="6 10" id="KW-0378">Hydrolase</keyword>
<evidence type="ECO:0000256" key="7">
    <source>
        <dbReference type="ARBA" id="ARBA00022825"/>
    </source>
</evidence>
<comment type="subcellular location">
    <subcellularLocation>
        <location evidence="1">Secreted</location>
    </subcellularLocation>
</comment>
<accession>A0A0C9Q5T0</accession>
<reference evidence="13" key="1">
    <citation type="submission" date="2015-01" db="EMBL/GenBank/DDBJ databases">
        <title>Transcriptome Assembly of Fopius arisanus.</title>
        <authorList>
            <person name="Geib S."/>
        </authorList>
    </citation>
    <scope>NUCLEOTIDE SEQUENCE</scope>
</reference>
<evidence type="ECO:0000256" key="1">
    <source>
        <dbReference type="ARBA" id="ARBA00004613"/>
    </source>
</evidence>
<keyword evidence="9" id="KW-1015">Disulfide bond</keyword>
<dbReference type="GO" id="GO:0006508">
    <property type="term" value="P:proteolysis"/>
    <property type="evidence" value="ECO:0007669"/>
    <property type="project" value="UniProtKB-KW"/>
</dbReference>
<evidence type="ECO:0000256" key="9">
    <source>
        <dbReference type="ARBA" id="ARBA00023157"/>
    </source>
</evidence>
<feature type="domain" description="Peptidase S1" evidence="12">
    <location>
        <begin position="79"/>
        <end position="312"/>
    </location>
</feature>
<evidence type="ECO:0000313" key="13">
    <source>
        <dbReference type="EMBL" id="JAG79220.1"/>
    </source>
</evidence>
<feature type="non-terminal residue" evidence="13">
    <location>
        <position position="1"/>
    </location>
</feature>
<keyword evidence="5 11" id="KW-0732">Signal</keyword>
<dbReference type="InterPro" id="IPR001254">
    <property type="entry name" value="Trypsin_dom"/>
</dbReference>
<evidence type="ECO:0000256" key="4">
    <source>
        <dbReference type="ARBA" id="ARBA00022670"/>
    </source>
</evidence>
<dbReference type="PRINTS" id="PR00722">
    <property type="entry name" value="CHYMOTRYPSIN"/>
</dbReference>
<dbReference type="InterPro" id="IPR033116">
    <property type="entry name" value="TRYPSIN_SER"/>
</dbReference>
<dbReference type="Pfam" id="PF00089">
    <property type="entry name" value="Trypsin"/>
    <property type="match status" value="1"/>
</dbReference>
<dbReference type="InterPro" id="IPR018114">
    <property type="entry name" value="TRYPSIN_HIS"/>
</dbReference>
<evidence type="ECO:0000256" key="2">
    <source>
        <dbReference type="ARBA" id="ARBA00007664"/>
    </source>
</evidence>
<dbReference type="CDD" id="cd00190">
    <property type="entry name" value="Tryp_SPc"/>
    <property type="match status" value="1"/>
</dbReference>
<feature type="chain" id="PRO_5002201039" evidence="11">
    <location>
        <begin position="22"/>
        <end position="319"/>
    </location>
</feature>
<proteinExistence type="inferred from homology"/>
<gene>
    <name evidence="13" type="primary">Ctrb1_2</name>
    <name evidence="13" type="ORF">g.54215</name>
</gene>
<name>A0A0C9Q5T0_9HYME</name>
<dbReference type="PROSITE" id="PS00135">
    <property type="entry name" value="TRYPSIN_SER"/>
    <property type="match status" value="1"/>
</dbReference>
<evidence type="ECO:0000256" key="11">
    <source>
        <dbReference type="SAM" id="SignalP"/>
    </source>
</evidence>
<comment type="similarity">
    <text evidence="2">Belongs to the peptidase S1 family.</text>
</comment>
<dbReference type="InterPro" id="IPR043504">
    <property type="entry name" value="Peptidase_S1_PA_chymotrypsin"/>
</dbReference>
<evidence type="ECO:0000256" key="6">
    <source>
        <dbReference type="ARBA" id="ARBA00022801"/>
    </source>
</evidence>
<keyword evidence="7 10" id="KW-0720">Serine protease</keyword>
<evidence type="ECO:0000256" key="8">
    <source>
        <dbReference type="ARBA" id="ARBA00023145"/>
    </source>
</evidence>
<evidence type="ECO:0000259" key="12">
    <source>
        <dbReference type="PROSITE" id="PS50240"/>
    </source>
</evidence>
<keyword evidence="3" id="KW-0964">Secreted</keyword>
<dbReference type="InterPro" id="IPR001314">
    <property type="entry name" value="Peptidase_S1A"/>
</dbReference>
<organism evidence="13">
    <name type="scientific">Fopius arisanus</name>
    <dbReference type="NCBI Taxonomy" id="64838"/>
    <lineage>
        <taxon>Eukaryota</taxon>
        <taxon>Metazoa</taxon>
        <taxon>Ecdysozoa</taxon>
        <taxon>Arthropoda</taxon>
        <taxon>Hexapoda</taxon>
        <taxon>Insecta</taxon>
        <taxon>Pterygota</taxon>
        <taxon>Neoptera</taxon>
        <taxon>Endopterygota</taxon>
        <taxon>Hymenoptera</taxon>
        <taxon>Apocrita</taxon>
        <taxon>Ichneumonoidea</taxon>
        <taxon>Braconidae</taxon>
        <taxon>Opiinae</taxon>
        <taxon>Fopius</taxon>
    </lineage>
</organism>
<dbReference type="Gene3D" id="2.40.10.10">
    <property type="entry name" value="Trypsin-like serine proteases"/>
    <property type="match status" value="1"/>
</dbReference>
<dbReference type="PROSITE" id="PS00134">
    <property type="entry name" value="TRYPSIN_HIS"/>
    <property type="match status" value="1"/>
</dbReference>
<dbReference type="EMBL" id="GBYB01009453">
    <property type="protein sequence ID" value="JAG79220.1"/>
    <property type="molecule type" value="Transcribed_RNA"/>
</dbReference>
<keyword evidence="4 10" id="KW-0645">Protease</keyword>
<dbReference type="SUPFAM" id="SSF50494">
    <property type="entry name" value="Trypsin-like serine proteases"/>
    <property type="match status" value="1"/>
</dbReference>
<dbReference type="GO" id="GO:0005576">
    <property type="term" value="C:extracellular region"/>
    <property type="evidence" value="ECO:0007669"/>
    <property type="project" value="UniProtKB-SubCell"/>
</dbReference>
<dbReference type="GO" id="GO:0004252">
    <property type="term" value="F:serine-type endopeptidase activity"/>
    <property type="evidence" value="ECO:0007669"/>
    <property type="project" value="InterPro"/>
</dbReference>
<dbReference type="InterPro" id="IPR050430">
    <property type="entry name" value="Peptidase_S1"/>
</dbReference>
<dbReference type="InterPro" id="IPR009003">
    <property type="entry name" value="Peptidase_S1_PA"/>
</dbReference>
<evidence type="ECO:0000256" key="3">
    <source>
        <dbReference type="ARBA" id="ARBA00022525"/>
    </source>
</evidence>
<dbReference type="SMART" id="SM00020">
    <property type="entry name" value="Tryp_SPc"/>
    <property type="match status" value="1"/>
</dbReference>
<evidence type="ECO:0000256" key="5">
    <source>
        <dbReference type="ARBA" id="ARBA00022729"/>
    </source>
</evidence>
<keyword evidence="8" id="KW-0865">Zymogen</keyword>
<feature type="signal peptide" evidence="11">
    <location>
        <begin position="1"/>
        <end position="21"/>
    </location>
</feature>
<dbReference type="PROSITE" id="PS50240">
    <property type="entry name" value="TRYPSIN_DOM"/>
    <property type="match status" value="1"/>
</dbReference>
<evidence type="ECO:0000256" key="10">
    <source>
        <dbReference type="RuleBase" id="RU363034"/>
    </source>
</evidence>
<sequence length="319" mass="35706">ISITIFFPGILLFLVNILIFACETPEKAYININIINISSFGGASSSESSEPAMEFRGIQLIVFIAVSISCGYSTDLLRIINGKSAMLGRYPHQVSIQRMNWHTCGGSIIDEIHILTAAHCVVSNNYNVDLKGLRVVTGVIDRAQSNFTNTFRVSMVYYHRYFRPQPPANDIAILKLSRQIPFNDYQRPIKLPTQNTQSRVEVTVTGWGRGYHDNRRRKQMRYLQKLNMITVSLRVCQYIYGRVITPRQLCAKGAPGSGMCIGDSGGPLTHNDEIVGIASWVEIGDGLPCAKASPDVFTRVYAYLPWINDVLSLSHQKSR</sequence>